<dbReference type="EMBL" id="JBHTLM010000002">
    <property type="protein sequence ID" value="MFD1175323.1"/>
    <property type="molecule type" value="Genomic_DNA"/>
</dbReference>
<accession>A0ABW3RS64</accession>
<keyword evidence="2" id="KW-1185">Reference proteome</keyword>
<dbReference type="RefSeq" id="WP_379316576.1">
    <property type="nucleotide sequence ID" value="NZ_JBHTLM010000002.1"/>
</dbReference>
<comment type="caution">
    <text evidence="1">The sequence shown here is derived from an EMBL/GenBank/DDBJ whole genome shotgun (WGS) entry which is preliminary data.</text>
</comment>
<dbReference type="Proteomes" id="UP001597262">
    <property type="component" value="Unassembled WGS sequence"/>
</dbReference>
<sequence>MSLFKEHKEEIDILCYTRLPQDELIYAPKLAYSMHLAYRNDEDHFQELNHNSGVLFAKATENDSGSLNAELEKSVSFRFG</sequence>
<proteinExistence type="predicted"/>
<evidence type="ECO:0000313" key="1">
    <source>
        <dbReference type="EMBL" id="MFD1175323.1"/>
    </source>
</evidence>
<name>A0ABW3RS64_9BACL</name>
<evidence type="ECO:0000313" key="2">
    <source>
        <dbReference type="Proteomes" id="UP001597262"/>
    </source>
</evidence>
<reference evidence="2" key="1">
    <citation type="journal article" date="2019" name="Int. J. Syst. Evol. Microbiol.">
        <title>The Global Catalogue of Microorganisms (GCM) 10K type strain sequencing project: providing services to taxonomists for standard genome sequencing and annotation.</title>
        <authorList>
            <consortium name="The Broad Institute Genomics Platform"/>
            <consortium name="The Broad Institute Genome Sequencing Center for Infectious Disease"/>
            <person name="Wu L."/>
            <person name="Ma J."/>
        </authorList>
    </citation>
    <scope>NUCLEOTIDE SEQUENCE [LARGE SCALE GENOMIC DNA]</scope>
    <source>
        <strain evidence="2">CCUG 59189</strain>
    </source>
</reference>
<gene>
    <name evidence="1" type="ORF">ACFQ3W_03285</name>
</gene>
<protein>
    <submittedName>
        <fullName evidence="1">Uncharacterized protein</fullName>
    </submittedName>
</protein>
<organism evidence="1 2">
    <name type="scientific">Paenibacillus puldeungensis</name>
    <dbReference type="NCBI Taxonomy" id="696536"/>
    <lineage>
        <taxon>Bacteria</taxon>
        <taxon>Bacillati</taxon>
        <taxon>Bacillota</taxon>
        <taxon>Bacilli</taxon>
        <taxon>Bacillales</taxon>
        <taxon>Paenibacillaceae</taxon>
        <taxon>Paenibacillus</taxon>
    </lineage>
</organism>